<dbReference type="AlphaFoldDB" id="A0A1M7F9X2"/>
<keyword evidence="10" id="KW-0472">Membrane</keyword>
<evidence type="ECO:0000256" key="5">
    <source>
        <dbReference type="ARBA" id="ARBA00022679"/>
    </source>
</evidence>
<organism evidence="13 14">
    <name type="scientific">Vreelandella subglaciescola</name>
    <dbReference type="NCBI Taxonomy" id="29571"/>
    <lineage>
        <taxon>Bacteria</taxon>
        <taxon>Pseudomonadati</taxon>
        <taxon>Pseudomonadota</taxon>
        <taxon>Gammaproteobacteria</taxon>
        <taxon>Oceanospirillales</taxon>
        <taxon>Halomonadaceae</taxon>
        <taxon>Vreelandella</taxon>
    </lineage>
</organism>
<dbReference type="InterPro" id="IPR036890">
    <property type="entry name" value="HATPase_C_sf"/>
</dbReference>
<dbReference type="EMBL" id="LT670847">
    <property type="protein sequence ID" value="SHM00467.1"/>
    <property type="molecule type" value="Genomic_DNA"/>
</dbReference>
<dbReference type="InParanoid" id="A0A1M7F9X2"/>
<dbReference type="InterPro" id="IPR003594">
    <property type="entry name" value="HATPase_dom"/>
</dbReference>
<dbReference type="InterPro" id="IPR050428">
    <property type="entry name" value="TCS_sensor_his_kinase"/>
</dbReference>
<keyword evidence="6" id="KW-0812">Transmembrane</keyword>
<dbReference type="SMART" id="SM00387">
    <property type="entry name" value="HATPase_c"/>
    <property type="match status" value="1"/>
</dbReference>
<keyword evidence="9" id="KW-0067">ATP-binding</keyword>
<evidence type="ECO:0000256" key="8">
    <source>
        <dbReference type="ARBA" id="ARBA00022777"/>
    </source>
</evidence>
<evidence type="ECO:0000256" key="2">
    <source>
        <dbReference type="ARBA" id="ARBA00004141"/>
    </source>
</evidence>
<evidence type="ECO:0000313" key="13">
    <source>
        <dbReference type="EMBL" id="SHM00467.1"/>
    </source>
</evidence>
<name>A0A1M7F9X2_9GAMM</name>
<dbReference type="Gene3D" id="3.30.565.10">
    <property type="entry name" value="Histidine kinase-like ATPase, C-terminal domain"/>
    <property type="match status" value="1"/>
</dbReference>
<evidence type="ECO:0000256" key="9">
    <source>
        <dbReference type="ARBA" id="ARBA00022840"/>
    </source>
</evidence>
<dbReference type="STRING" id="29571.SAMN05878437_0736"/>
<keyword evidence="5" id="KW-0808">Transferase</keyword>
<keyword evidence="14" id="KW-1185">Reference proteome</keyword>
<keyword evidence="7" id="KW-0547">Nucleotide-binding</keyword>
<evidence type="ECO:0000256" key="10">
    <source>
        <dbReference type="ARBA" id="ARBA00022989"/>
    </source>
</evidence>
<evidence type="ECO:0000256" key="1">
    <source>
        <dbReference type="ARBA" id="ARBA00000085"/>
    </source>
</evidence>
<keyword evidence="4" id="KW-0597">Phosphoprotein</keyword>
<accession>A0A1M7F9X2</accession>
<dbReference type="GO" id="GO:0004673">
    <property type="term" value="F:protein histidine kinase activity"/>
    <property type="evidence" value="ECO:0007669"/>
    <property type="project" value="UniProtKB-EC"/>
</dbReference>
<dbReference type="Pfam" id="PF02518">
    <property type="entry name" value="HATPase_c"/>
    <property type="match status" value="1"/>
</dbReference>
<dbReference type="PANTHER" id="PTHR45436">
    <property type="entry name" value="SENSOR HISTIDINE KINASE YKOH"/>
    <property type="match status" value="1"/>
</dbReference>
<comment type="catalytic activity">
    <reaction evidence="1">
        <text>ATP + protein L-histidine = ADP + protein N-phospho-L-histidine.</text>
        <dbReference type="EC" id="2.7.13.3"/>
    </reaction>
</comment>
<evidence type="ECO:0000256" key="6">
    <source>
        <dbReference type="ARBA" id="ARBA00022692"/>
    </source>
</evidence>
<feature type="domain" description="Histidine kinase" evidence="12">
    <location>
        <begin position="1"/>
        <end position="170"/>
    </location>
</feature>
<evidence type="ECO:0000256" key="4">
    <source>
        <dbReference type="ARBA" id="ARBA00022553"/>
    </source>
</evidence>
<dbReference type="SUPFAM" id="SSF55874">
    <property type="entry name" value="ATPase domain of HSP90 chaperone/DNA topoisomerase II/histidine kinase"/>
    <property type="match status" value="1"/>
</dbReference>
<evidence type="ECO:0000256" key="7">
    <source>
        <dbReference type="ARBA" id="ARBA00022741"/>
    </source>
</evidence>
<dbReference type="Proteomes" id="UP000190911">
    <property type="component" value="Chromosome I"/>
</dbReference>
<reference evidence="13 14" key="1">
    <citation type="submission" date="2016-11" db="EMBL/GenBank/DDBJ databases">
        <authorList>
            <person name="Jaros S."/>
            <person name="Januszkiewicz K."/>
            <person name="Wedrychowicz H."/>
        </authorList>
    </citation>
    <scope>NUCLEOTIDE SEQUENCE [LARGE SCALE GENOMIC DNA]</scope>
    <source>
        <strain evidence="13 14">ACAM 12</strain>
    </source>
</reference>
<dbReference type="GO" id="GO:0000160">
    <property type="term" value="P:phosphorelay signal transduction system"/>
    <property type="evidence" value="ECO:0007669"/>
    <property type="project" value="UniProtKB-KW"/>
</dbReference>
<keyword evidence="10" id="KW-1133">Transmembrane helix</keyword>
<evidence type="ECO:0000259" key="12">
    <source>
        <dbReference type="PROSITE" id="PS50109"/>
    </source>
</evidence>
<evidence type="ECO:0000313" key="14">
    <source>
        <dbReference type="Proteomes" id="UP000190911"/>
    </source>
</evidence>
<evidence type="ECO:0000256" key="3">
    <source>
        <dbReference type="ARBA" id="ARBA00012438"/>
    </source>
</evidence>
<dbReference type="EC" id="2.7.13.3" evidence="3"/>
<evidence type="ECO:0000256" key="11">
    <source>
        <dbReference type="ARBA" id="ARBA00023012"/>
    </source>
</evidence>
<dbReference type="PANTHER" id="PTHR45436:SF14">
    <property type="entry name" value="SENSOR PROTEIN QSEC"/>
    <property type="match status" value="1"/>
</dbReference>
<comment type="subcellular location">
    <subcellularLocation>
        <location evidence="2">Membrane</location>
        <topology evidence="2">Multi-pass membrane protein</topology>
    </subcellularLocation>
</comment>
<gene>
    <name evidence="13" type="ORF">SAMN05878437_0736</name>
</gene>
<keyword evidence="11" id="KW-0902">Two-component regulatory system</keyword>
<dbReference type="GO" id="GO:0005524">
    <property type="term" value="F:ATP binding"/>
    <property type="evidence" value="ECO:0007669"/>
    <property type="project" value="UniProtKB-KW"/>
</dbReference>
<protein>
    <recommendedName>
        <fullName evidence="3">histidine kinase</fullName>
        <ecNumber evidence="3">2.7.13.3</ecNumber>
    </recommendedName>
</protein>
<dbReference type="InterPro" id="IPR005467">
    <property type="entry name" value="His_kinase_dom"/>
</dbReference>
<keyword evidence="8 13" id="KW-0418">Kinase</keyword>
<dbReference type="GO" id="GO:0005886">
    <property type="term" value="C:plasma membrane"/>
    <property type="evidence" value="ECO:0007669"/>
    <property type="project" value="TreeGrafter"/>
</dbReference>
<dbReference type="PROSITE" id="PS50109">
    <property type="entry name" value="HIS_KIN"/>
    <property type="match status" value="1"/>
</dbReference>
<proteinExistence type="predicted"/>
<sequence length="170" mass="17923">MCVRETITTSLLVLSRIDPEKTPVNQQQIKLSAVVSERVALHAPVAIRKGVDLGFEANDEGLVLGDATLLGVLVRNLVDNAVRYTPSGGLVDVRIKRIGSEVLLQIVDTGPGIPEEERKGAVSRFYRVLGSGEEGSGLGLSIAERIAELHGASLTLEDGDTGEGLGGVNN</sequence>